<dbReference type="InterPro" id="IPR038377">
    <property type="entry name" value="Na/Glc_symporter_sf"/>
</dbReference>
<evidence type="ECO:0000256" key="2">
    <source>
        <dbReference type="ARBA" id="ARBA00006434"/>
    </source>
</evidence>
<comment type="subcellular location">
    <subcellularLocation>
        <location evidence="1">Cell membrane</location>
        <topology evidence="1">Multi-pass membrane protein</topology>
    </subcellularLocation>
</comment>
<dbReference type="CDD" id="cd11493">
    <property type="entry name" value="SLC5sbd_NIS-like_u1"/>
    <property type="match status" value="1"/>
</dbReference>
<feature type="transmembrane region" description="Helical" evidence="12">
    <location>
        <begin position="159"/>
        <end position="180"/>
    </location>
</feature>
<feature type="transmembrane region" description="Helical" evidence="12">
    <location>
        <begin position="457"/>
        <end position="475"/>
    </location>
</feature>
<evidence type="ECO:0000256" key="9">
    <source>
        <dbReference type="ARBA" id="ARBA00023136"/>
    </source>
</evidence>
<dbReference type="Pfam" id="PF00474">
    <property type="entry name" value="SSF"/>
    <property type="match status" value="1"/>
</dbReference>
<feature type="transmembrane region" description="Helical" evidence="12">
    <location>
        <begin position="43"/>
        <end position="66"/>
    </location>
</feature>
<comment type="similarity">
    <text evidence="2 11">Belongs to the sodium:solute symporter (SSF) (TC 2.A.21) family.</text>
</comment>
<keyword evidence="9 12" id="KW-0472">Membrane</keyword>
<evidence type="ECO:0000256" key="5">
    <source>
        <dbReference type="ARBA" id="ARBA00022692"/>
    </source>
</evidence>
<evidence type="ECO:0000256" key="12">
    <source>
        <dbReference type="SAM" id="Phobius"/>
    </source>
</evidence>
<dbReference type="InterPro" id="IPR051163">
    <property type="entry name" value="Sodium:Solute_Symporter_SSF"/>
</dbReference>
<dbReference type="GO" id="GO:0005886">
    <property type="term" value="C:plasma membrane"/>
    <property type="evidence" value="ECO:0007669"/>
    <property type="project" value="UniProtKB-SubCell"/>
</dbReference>
<feature type="transmembrane region" description="Helical" evidence="12">
    <location>
        <begin position="481"/>
        <end position="503"/>
    </location>
</feature>
<keyword evidence="8" id="KW-0406">Ion transport</keyword>
<evidence type="ECO:0000313" key="13">
    <source>
        <dbReference type="EMBL" id="GEL52095.1"/>
    </source>
</evidence>
<evidence type="ECO:0000256" key="4">
    <source>
        <dbReference type="ARBA" id="ARBA00022475"/>
    </source>
</evidence>
<keyword evidence="3" id="KW-0813">Transport</keyword>
<proteinExistence type="inferred from homology"/>
<name>A0AAN4R0N5_9PROT</name>
<feature type="transmembrane region" description="Helical" evidence="12">
    <location>
        <begin position="250"/>
        <end position="268"/>
    </location>
</feature>
<feature type="transmembrane region" description="Helical" evidence="12">
    <location>
        <begin position="187"/>
        <end position="205"/>
    </location>
</feature>
<sequence length="524" mass="55238">MHPLDRLVILLYFAGLCFLVWRVSRRSAGSSRDFLSAHHDLPWWALCLSLVATETSTLTFISIPGIGYTQGMVFLGIAGGYFIGRGLVALWFLPRYVEGSMTSAYTVLGARYGAPMQRLASGAFLVTRFMAESIRLLAGALPIVWLFTQSGLPVGRWSVLSAILVFTLFYTILGGLRAVVWSDAIQLGIYGFGAVFCVVYVWLGMVGHGAPGHGAPGSGAAGQGWSMAVQSGKLAVFHPLTAQNWLGDPFTLAASLFGGAVLSIASHGTDQLMVQRILAARSLREARMALIGSAVVVAALFGLLSLLGVQLWVARAGRSLAADHMMSSDALFPHFMIEALPAGIAGLLIAGVLSATMGSLSSTLNAMAGASLTDFGPRPRRWIEQAVQHIGYRPGPLSAPRFMTLLWGAVLLVGAALFTMGSKSAVVLGLTIAGWSYGPTLGAFLCALFLPGLGARAVMAGYVASLACMALVLIVGQLRGVAIAFSWLVPLGILFHLGAAGLYRALAGQRAARPEAASQEPQRD</sequence>
<gene>
    <name evidence="13" type="ORF">ABO01nite_01020</name>
</gene>
<feature type="transmembrane region" description="Helical" evidence="12">
    <location>
        <begin position="402"/>
        <end position="420"/>
    </location>
</feature>
<reference evidence="13 14" key="1">
    <citation type="submission" date="2019-07" db="EMBL/GenBank/DDBJ databases">
        <title>Whole genome shotgun sequence of Asaia bogorensis NBRC 16594.</title>
        <authorList>
            <person name="Hosoyama A."/>
            <person name="Uohara A."/>
            <person name="Ohji S."/>
            <person name="Ichikawa N."/>
        </authorList>
    </citation>
    <scope>NUCLEOTIDE SEQUENCE [LARGE SCALE GENOMIC DNA]</scope>
    <source>
        <strain evidence="13 14">NBRC 16594</strain>
    </source>
</reference>
<dbReference type="RefSeq" id="WP_062165171.1">
    <property type="nucleotide sequence ID" value="NZ_AP014690.1"/>
</dbReference>
<dbReference type="Proteomes" id="UP000321287">
    <property type="component" value="Unassembled WGS sequence"/>
</dbReference>
<keyword evidence="5 12" id="KW-0812">Transmembrane</keyword>
<evidence type="ECO:0000313" key="14">
    <source>
        <dbReference type="Proteomes" id="UP000321287"/>
    </source>
</evidence>
<keyword evidence="10" id="KW-0739">Sodium transport</keyword>
<dbReference type="GO" id="GO:0015293">
    <property type="term" value="F:symporter activity"/>
    <property type="evidence" value="ECO:0007669"/>
    <property type="project" value="TreeGrafter"/>
</dbReference>
<keyword evidence="14" id="KW-1185">Reference proteome</keyword>
<feature type="transmembrane region" description="Helical" evidence="12">
    <location>
        <begin position="332"/>
        <end position="353"/>
    </location>
</feature>
<keyword evidence="4" id="KW-1003">Cell membrane</keyword>
<feature type="transmembrane region" description="Helical" evidence="12">
    <location>
        <begin position="289"/>
        <end position="312"/>
    </location>
</feature>
<dbReference type="EMBL" id="BJVS01000001">
    <property type="protein sequence ID" value="GEL52095.1"/>
    <property type="molecule type" value="Genomic_DNA"/>
</dbReference>
<dbReference type="GeneID" id="78227245"/>
<accession>A0AAN4R0N5</accession>
<organism evidence="13 14">
    <name type="scientific">Asaia bogorensis NBRC 16594</name>
    <dbReference type="NCBI Taxonomy" id="1231624"/>
    <lineage>
        <taxon>Bacteria</taxon>
        <taxon>Pseudomonadati</taxon>
        <taxon>Pseudomonadota</taxon>
        <taxon>Alphaproteobacteria</taxon>
        <taxon>Acetobacterales</taxon>
        <taxon>Acetobacteraceae</taxon>
        <taxon>Asaia</taxon>
    </lineage>
</organism>
<dbReference type="Gene3D" id="1.20.1730.10">
    <property type="entry name" value="Sodium/glucose cotransporter"/>
    <property type="match status" value="1"/>
</dbReference>
<keyword evidence="7" id="KW-0915">Sodium</keyword>
<dbReference type="AlphaFoldDB" id="A0AAN4R0N5"/>
<evidence type="ECO:0000256" key="6">
    <source>
        <dbReference type="ARBA" id="ARBA00022989"/>
    </source>
</evidence>
<evidence type="ECO:0000256" key="1">
    <source>
        <dbReference type="ARBA" id="ARBA00004651"/>
    </source>
</evidence>
<evidence type="ECO:0000256" key="3">
    <source>
        <dbReference type="ARBA" id="ARBA00022448"/>
    </source>
</evidence>
<dbReference type="PANTHER" id="PTHR42985:SF47">
    <property type="entry name" value="INTEGRAL MEMBRANE TRANSPORT PROTEIN"/>
    <property type="match status" value="1"/>
</dbReference>
<protein>
    <submittedName>
        <fullName evidence="13">Sodium:solute symporter</fullName>
    </submittedName>
</protein>
<dbReference type="GO" id="GO:0006814">
    <property type="term" value="P:sodium ion transport"/>
    <property type="evidence" value="ECO:0007669"/>
    <property type="project" value="UniProtKB-KW"/>
</dbReference>
<feature type="transmembrane region" description="Helical" evidence="12">
    <location>
        <begin position="426"/>
        <end position="450"/>
    </location>
</feature>
<evidence type="ECO:0000256" key="10">
    <source>
        <dbReference type="ARBA" id="ARBA00023201"/>
    </source>
</evidence>
<evidence type="ECO:0000256" key="11">
    <source>
        <dbReference type="RuleBase" id="RU362091"/>
    </source>
</evidence>
<evidence type="ECO:0000256" key="7">
    <source>
        <dbReference type="ARBA" id="ARBA00023053"/>
    </source>
</evidence>
<comment type="caution">
    <text evidence="13">The sequence shown here is derived from an EMBL/GenBank/DDBJ whole genome shotgun (WGS) entry which is preliminary data.</text>
</comment>
<dbReference type="PANTHER" id="PTHR42985">
    <property type="entry name" value="SODIUM-COUPLED MONOCARBOXYLATE TRANSPORTER"/>
    <property type="match status" value="1"/>
</dbReference>
<feature type="transmembrane region" description="Helical" evidence="12">
    <location>
        <begin position="72"/>
        <end position="93"/>
    </location>
</feature>
<feature type="transmembrane region" description="Helical" evidence="12">
    <location>
        <begin position="6"/>
        <end position="23"/>
    </location>
</feature>
<dbReference type="PROSITE" id="PS50283">
    <property type="entry name" value="NA_SOLUT_SYMP_3"/>
    <property type="match status" value="1"/>
</dbReference>
<dbReference type="KEGG" id="abg:Asbog_02226"/>
<keyword evidence="6 12" id="KW-1133">Transmembrane helix</keyword>
<evidence type="ECO:0000256" key="8">
    <source>
        <dbReference type="ARBA" id="ARBA00023065"/>
    </source>
</evidence>
<dbReference type="InterPro" id="IPR001734">
    <property type="entry name" value="Na/solute_symporter"/>
</dbReference>